<keyword evidence="2" id="KW-0689">Ribosomal protein</keyword>
<comment type="caution">
    <text evidence="2">The sequence shown here is derived from an EMBL/GenBank/DDBJ whole genome shotgun (WGS) entry which is preliminary data.</text>
</comment>
<evidence type="ECO:0000313" key="2">
    <source>
        <dbReference type="EMBL" id="GER25165.1"/>
    </source>
</evidence>
<dbReference type="EMBL" id="BKCP01000002">
    <property type="protein sequence ID" value="GER25165.1"/>
    <property type="molecule type" value="Genomic_DNA"/>
</dbReference>
<name>A0A5A7NXD3_STRAF</name>
<evidence type="ECO:0000256" key="1">
    <source>
        <dbReference type="SAM" id="MobiDB-lite"/>
    </source>
</evidence>
<gene>
    <name evidence="2" type="ORF">STAS_00734</name>
</gene>
<feature type="compositionally biased region" description="Polar residues" evidence="1">
    <location>
        <begin position="56"/>
        <end position="69"/>
    </location>
</feature>
<keyword evidence="3" id="KW-1185">Reference proteome</keyword>
<protein>
    <submittedName>
        <fullName evidence="2">Ribosomal protein L1p/L10e family</fullName>
    </submittedName>
</protein>
<dbReference type="Proteomes" id="UP000325081">
    <property type="component" value="Unassembled WGS sequence"/>
</dbReference>
<proteinExistence type="predicted"/>
<evidence type="ECO:0000313" key="3">
    <source>
        <dbReference type="Proteomes" id="UP000325081"/>
    </source>
</evidence>
<accession>A0A5A7NXD3</accession>
<dbReference type="AlphaFoldDB" id="A0A5A7NXD3"/>
<reference evidence="3" key="1">
    <citation type="journal article" date="2019" name="Curr. Biol.">
        <title>Genome Sequence of Striga asiatica Provides Insight into the Evolution of Plant Parasitism.</title>
        <authorList>
            <person name="Yoshida S."/>
            <person name="Kim S."/>
            <person name="Wafula E.K."/>
            <person name="Tanskanen J."/>
            <person name="Kim Y.M."/>
            <person name="Honaas L."/>
            <person name="Yang Z."/>
            <person name="Spallek T."/>
            <person name="Conn C.E."/>
            <person name="Ichihashi Y."/>
            <person name="Cheong K."/>
            <person name="Cui S."/>
            <person name="Der J.P."/>
            <person name="Gundlach H."/>
            <person name="Jiao Y."/>
            <person name="Hori C."/>
            <person name="Ishida J.K."/>
            <person name="Kasahara H."/>
            <person name="Kiba T."/>
            <person name="Kim M.S."/>
            <person name="Koo N."/>
            <person name="Laohavisit A."/>
            <person name="Lee Y.H."/>
            <person name="Lumba S."/>
            <person name="McCourt P."/>
            <person name="Mortimer J.C."/>
            <person name="Mutuku J.M."/>
            <person name="Nomura T."/>
            <person name="Sasaki-Sekimoto Y."/>
            <person name="Seto Y."/>
            <person name="Wang Y."/>
            <person name="Wakatake T."/>
            <person name="Sakakibara H."/>
            <person name="Demura T."/>
            <person name="Yamaguchi S."/>
            <person name="Yoneyama K."/>
            <person name="Manabe R.I."/>
            <person name="Nelson D.C."/>
            <person name="Schulman A.H."/>
            <person name="Timko M.P."/>
            <person name="dePamphilis C.W."/>
            <person name="Choi D."/>
            <person name="Shirasu K."/>
        </authorList>
    </citation>
    <scope>NUCLEOTIDE SEQUENCE [LARGE SCALE GENOMIC DNA]</scope>
    <source>
        <strain evidence="3">cv. UVA1</strain>
    </source>
</reference>
<keyword evidence="2" id="KW-0687">Ribonucleoprotein</keyword>
<sequence length="189" mass="21171">MTPPMTDSRNHLHQQSSSANRRRPPRAQPISRYCRHSSPPPPSPNQVRHNHHRSTDGSPQNSPLPTSAVSHHISAVVTVCLEVRPHHLARRRYPNLERRSRIWQVVPRRDPKEHLKVKKPHVLQIQRGGERSMAAAAAAGLTVHQFHGGTWSFRRGNNSDSGVVVSAISSSWKMIVRGLTDVADEVLHG</sequence>
<dbReference type="GO" id="GO:0005840">
    <property type="term" value="C:ribosome"/>
    <property type="evidence" value="ECO:0007669"/>
    <property type="project" value="UniProtKB-KW"/>
</dbReference>
<feature type="region of interest" description="Disordered" evidence="1">
    <location>
        <begin position="1"/>
        <end position="69"/>
    </location>
</feature>
<organism evidence="2 3">
    <name type="scientific">Striga asiatica</name>
    <name type="common">Asiatic witchweed</name>
    <name type="synonym">Buchnera asiatica</name>
    <dbReference type="NCBI Taxonomy" id="4170"/>
    <lineage>
        <taxon>Eukaryota</taxon>
        <taxon>Viridiplantae</taxon>
        <taxon>Streptophyta</taxon>
        <taxon>Embryophyta</taxon>
        <taxon>Tracheophyta</taxon>
        <taxon>Spermatophyta</taxon>
        <taxon>Magnoliopsida</taxon>
        <taxon>eudicotyledons</taxon>
        <taxon>Gunneridae</taxon>
        <taxon>Pentapetalae</taxon>
        <taxon>asterids</taxon>
        <taxon>lamiids</taxon>
        <taxon>Lamiales</taxon>
        <taxon>Orobanchaceae</taxon>
        <taxon>Buchnereae</taxon>
        <taxon>Striga</taxon>
    </lineage>
</organism>